<keyword evidence="2" id="KW-1185">Reference proteome</keyword>
<proteinExistence type="predicted"/>
<dbReference type="STRING" id="441119.SAMN04488047_11715"/>
<sequence>MTRHIFDHPKTRIANARMRRALKKPGSTGYPHPATLLLQRRGQRFRSASQLREFLRIERGREA</sequence>
<dbReference type="Proteomes" id="UP000199356">
    <property type="component" value="Unassembled WGS sequence"/>
</dbReference>
<dbReference type="AlphaFoldDB" id="A0A1I5U3L5"/>
<evidence type="ECO:0000313" key="2">
    <source>
        <dbReference type="Proteomes" id="UP000199356"/>
    </source>
</evidence>
<name>A0A1I5U3L5_9RHOB</name>
<dbReference type="RefSeq" id="WP_093424427.1">
    <property type="nucleotide sequence ID" value="NZ_FOXA01000017.1"/>
</dbReference>
<dbReference type="EMBL" id="FOXA01000017">
    <property type="protein sequence ID" value="SFP89487.1"/>
    <property type="molecule type" value="Genomic_DNA"/>
</dbReference>
<protein>
    <submittedName>
        <fullName evidence="1">Uncharacterized protein</fullName>
    </submittedName>
</protein>
<organism evidence="1 2">
    <name type="scientific">Tranquillimonas alkanivorans</name>
    <dbReference type="NCBI Taxonomy" id="441119"/>
    <lineage>
        <taxon>Bacteria</taxon>
        <taxon>Pseudomonadati</taxon>
        <taxon>Pseudomonadota</taxon>
        <taxon>Alphaproteobacteria</taxon>
        <taxon>Rhodobacterales</taxon>
        <taxon>Roseobacteraceae</taxon>
        <taxon>Tranquillimonas</taxon>
    </lineage>
</organism>
<dbReference type="OrthoDB" id="7874235at2"/>
<reference evidence="1 2" key="1">
    <citation type="submission" date="2016-10" db="EMBL/GenBank/DDBJ databases">
        <authorList>
            <person name="de Groot N.N."/>
        </authorList>
    </citation>
    <scope>NUCLEOTIDE SEQUENCE [LARGE SCALE GENOMIC DNA]</scope>
    <source>
        <strain evidence="1 2">DSM 19547</strain>
    </source>
</reference>
<accession>A0A1I5U3L5</accession>
<evidence type="ECO:0000313" key="1">
    <source>
        <dbReference type="EMBL" id="SFP89487.1"/>
    </source>
</evidence>
<gene>
    <name evidence="1" type="ORF">SAMN04488047_11715</name>
</gene>